<dbReference type="InterPro" id="IPR045962">
    <property type="entry name" value="DUF6382"/>
</dbReference>
<keyword evidence="2" id="KW-1133">Transmembrane helix</keyword>
<comment type="caution">
    <text evidence="4">The sequence shown here is derived from an EMBL/GenBank/DDBJ whole genome shotgun (WGS) entry which is preliminary data.</text>
</comment>
<feature type="domain" description="FHA" evidence="3">
    <location>
        <begin position="471"/>
        <end position="523"/>
    </location>
</feature>
<dbReference type="SUPFAM" id="SSF49879">
    <property type="entry name" value="SMAD/FHA domain"/>
    <property type="match status" value="1"/>
</dbReference>
<organism evidence="4 5">
    <name type="scientific">Paenibacillus thalictri</name>
    <dbReference type="NCBI Taxonomy" id="2527873"/>
    <lineage>
        <taxon>Bacteria</taxon>
        <taxon>Bacillati</taxon>
        <taxon>Bacillota</taxon>
        <taxon>Bacilli</taxon>
        <taxon>Bacillales</taxon>
        <taxon>Paenibacillaceae</taxon>
        <taxon>Paenibacillus</taxon>
    </lineage>
</organism>
<reference evidence="4 5" key="1">
    <citation type="submission" date="2019-02" db="EMBL/GenBank/DDBJ databases">
        <title>Paenibacillus sp. nov., isolated from surface-sterilized tissue of Thalictrum simplex L.</title>
        <authorList>
            <person name="Tuo L."/>
        </authorList>
    </citation>
    <scope>NUCLEOTIDE SEQUENCE [LARGE SCALE GENOMIC DNA]</scope>
    <source>
        <strain evidence="4 5">N2SHLJ1</strain>
    </source>
</reference>
<dbReference type="RefSeq" id="WP_131012664.1">
    <property type="nucleotide sequence ID" value="NZ_SIRE01000005.1"/>
</dbReference>
<dbReference type="PROSITE" id="PS50006">
    <property type="entry name" value="FHA_DOMAIN"/>
    <property type="match status" value="1"/>
</dbReference>
<dbReference type="SMART" id="SM00240">
    <property type="entry name" value="FHA"/>
    <property type="match status" value="1"/>
</dbReference>
<gene>
    <name evidence="4" type="ORF">EYB31_07475</name>
</gene>
<dbReference type="AlphaFoldDB" id="A0A4Q9DYC9"/>
<dbReference type="Proteomes" id="UP000293142">
    <property type="component" value="Unassembled WGS sequence"/>
</dbReference>
<evidence type="ECO:0000256" key="2">
    <source>
        <dbReference type="SAM" id="Phobius"/>
    </source>
</evidence>
<evidence type="ECO:0000313" key="5">
    <source>
        <dbReference type="Proteomes" id="UP000293142"/>
    </source>
</evidence>
<keyword evidence="2" id="KW-0812">Transmembrane</keyword>
<feature type="compositionally biased region" description="Low complexity" evidence="1">
    <location>
        <begin position="388"/>
        <end position="399"/>
    </location>
</feature>
<keyword evidence="5" id="KW-1185">Reference proteome</keyword>
<accession>A0A4Q9DYC9</accession>
<feature type="region of interest" description="Disordered" evidence="1">
    <location>
        <begin position="379"/>
        <end position="399"/>
    </location>
</feature>
<dbReference type="InterPro" id="IPR000253">
    <property type="entry name" value="FHA_dom"/>
</dbReference>
<evidence type="ECO:0000259" key="3">
    <source>
        <dbReference type="PROSITE" id="PS50006"/>
    </source>
</evidence>
<proteinExistence type="predicted"/>
<dbReference type="Gene3D" id="2.60.200.20">
    <property type="match status" value="1"/>
</dbReference>
<dbReference type="EMBL" id="SIRE01000005">
    <property type="protein sequence ID" value="TBL80250.1"/>
    <property type="molecule type" value="Genomic_DNA"/>
</dbReference>
<evidence type="ECO:0000313" key="4">
    <source>
        <dbReference type="EMBL" id="TBL80250.1"/>
    </source>
</evidence>
<dbReference type="OrthoDB" id="9783862at2"/>
<dbReference type="Pfam" id="PF19909">
    <property type="entry name" value="DUF6382"/>
    <property type="match status" value="1"/>
</dbReference>
<evidence type="ECO:0000256" key="1">
    <source>
        <dbReference type="SAM" id="MobiDB-lite"/>
    </source>
</evidence>
<sequence length="550" mass="59119">MNTALHGLKVDYVNRHGHFLVLSGEPALTEADMSAIPLHMLRSNDIPGLLPVTIEELNGQITLYYPVSGKKPLSQVMRQSNLRFSRYVQIMLHILNMLDESKTYMLFERQYVLNADYIFVGESGDLSDLYVVYIPVVALKDKKPVETELQQLAATLLRKTDRLDGIHAHKLTSYLLEDHFQAPGFKKMLLEQVLEERPEKPPVAQFSSQEFAGGREPSFSGLSAISAAAPSVSSDIFANLPKVAASKSDISPPFIPPPQPPDVHSAKQLAAEAPVAAAGSPLNLRIPILVSGGLGSAIVWKWYMDRPQGNALYVAAGATAVITAAVIGLLLFFKKRRSRGKNNQPQHDAFSGGLSLNTTDPASAFPPARLTQSANPFSAAGIGPANVRPSSASPRNNASSGVWPGFPADMADIGPGASARNAEQYTTLLAAPADATVLLDGGHPQGRSGAYLLEQDKSGATKRIAVSAEPFVIGRGGTEAGVQHTQEVAGVSRQHVEIGKSDGEYTVKDLGSKNGTVLNGQQMIPFKVYSLREGDIFKVVQTEYTFKMGL</sequence>
<keyword evidence="2" id="KW-0472">Membrane</keyword>
<protein>
    <submittedName>
        <fullName evidence="4">FHA domain-containing protein</fullName>
    </submittedName>
</protein>
<feature type="transmembrane region" description="Helical" evidence="2">
    <location>
        <begin position="310"/>
        <end position="333"/>
    </location>
</feature>
<dbReference type="Pfam" id="PF00498">
    <property type="entry name" value="FHA"/>
    <property type="match status" value="1"/>
</dbReference>
<name>A0A4Q9DYC9_9BACL</name>
<dbReference type="InterPro" id="IPR008984">
    <property type="entry name" value="SMAD_FHA_dom_sf"/>
</dbReference>
<dbReference type="CDD" id="cd00060">
    <property type="entry name" value="FHA"/>
    <property type="match status" value="1"/>
</dbReference>